<sequence>MSLLPYRNSGSCFINGANEGLKERMTFMLQPSRIVRKSIKYCAQHSTTITSHIIFIFSFVMSLNVLQLKENYGRELQKNKGFIPFDLEPGEHIKFATKTARQTLVLTSKSGQKSPGINISAKDGYLYLTNQRLVYVTSSQGDINDFSITIKSLPNLQFSHSIKSPWFGANYWSFLYHSAGLNGAIAGAEWVEGSVKFLDGGLFEFVNLFDTVVNNEVINHDIDEELPRYSEV</sequence>
<gene>
    <name evidence="1" type="ORF">PGUG_05270</name>
</gene>
<dbReference type="eggNOG" id="ENOG502T10B">
    <property type="taxonomic scope" value="Eukaryota"/>
</dbReference>
<accession>A5DPR9</accession>
<dbReference type="OrthoDB" id="1259151at2759"/>
<dbReference type="InterPro" id="IPR044852">
    <property type="entry name" value="WBP2-like"/>
</dbReference>
<dbReference type="RefSeq" id="XP_001482251.2">
    <property type="nucleotide sequence ID" value="XM_001482201.1"/>
</dbReference>
<name>A5DPR9_PICGU</name>
<organism evidence="1 2">
    <name type="scientific">Meyerozyma guilliermondii (strain ATCC 6260 / CBS 566 / DSM 6381 / JCM 1539 / NBRC 10279 / NRRL Y-324)</name>
    <name type="common">Yeast</name>
    <name type="synonym">Candida guilliermondii</name>
    <dbReference type="NCBI Taxonomy" id="294746"/>
    <lineage>
        <taxon>Eukaryota</taxon>
        <taxon>Fungi</taxon>
        <taxon>Dikarya</taxon>
        <taxon>Ascomycota</taxon>
        <taxon>Saccharomycotina</taxon>
        <taxon>Pichiomycetes</taxon>
        <taxon>Debaryomycetaceae</taxon>
        <taxon>Meyerozyma</taxon>
    </lineage>
</organism>
<evidence type="ECO:0008006" key="3">
    <source>
        <dbReference type="Google" id="ProtNLM"/>
    </source>
</evidence>
<dbReference type="HOGENOM" id="CLU_104297_0_0_1"/>
<dbReference type="VEuPathDB" id="FungiDB:PGUG_05270"/>
<dbReference type="GO" id="GO:0005634">
    <property type="term" value="C:nucleus"/>
    <property type="evidence" value="ECO:0007669"/>
    <property type="project" value="TreeGrafter"/>
</dbReference>
<protein>
    <recommendedName>
        <fullName evidence="3">GRAM domain-containing protein</fullName>
    </recommendedName>
</protein>
<dbReference type="GO" id="GO:0003713">
    <property type="term" value="F:transcription coactivator activity"/>
    <property type="evidence" value="ECO:0007669"/>
    <property type="project" value="InterPro"/>
</dbReference>
<dbReference type="PANTHER" id="PTHR31606">
    <property type="entry name" value="WW DOMAIN BINDING PROTEIN 2, ISOFORM E"/>
    <property type="match status" value="1"/>
</dbReference>
<evidence type="ECO:0000313" key="2">
    <source>
        <dbReference type="Proteomes" id="UP000001997"/>
    </source>
</evidence>
<dbReference type="KEGG" id="pgu:PGUG_05270"/>
<dbReference type="STRING" id="294746.A5DPR9"/>
<dbReference type="EMBL" id="CH408161">
    <property type="protein sequence ID" value="EDK41173.2"/>
    <property type="molecule type" value="Genomic_DNA"/>
</dbReference>
<dbReference type="GeneID" id="5124256"/>
<keyword evidence="2" id="KW-1185">Reference proteome</keyword>
<reference evidence="1 2" key="1">
    <citation type="journal article" date="2009" name="Nature">
        <title>Evolution of pathogenicity and sexual reproduction in eight Candida genomes.</title>
        <authorList>
            <person name="Butler G."/>
            <person name="Rasmussen M.D."/>
            <person name="Lin M.F."/>
            <person name="Santos M.A."/>
            <person name="Sakthikumar S."/>
            <person name="Munro C.A."/>
            <person name="Rheinbay E."/>
            <person name="Grabherr M."/>
            <person name="Forche A."/>
            <person name="Reedy J.L."/>
            <person name="Agrafioti I."/>
            <person name="Arnaud M.B."/>
            <person name="Bates S."/>
            <person name="Brown A.J."/>
            <person name="Brunke S."/>
            <person name="Costanzo M.C."/>
            <person name="Fitzpatrick D.A."/>
            <person name="de Groot P.W."/>
            <person name="Harris D."/>
            <person name="Hoyer L.L."/>
            <person name="Hube B."/>
            <person name="Klis F.M."/>
            <person name="Kodira C."/>
            <person name="Lennard N."/>
            <person name="Logue M.E."/>
            <person name="Martin R."/>
            <person name="Neiman A.M."/>
            <person name="Nikolaou E."/>
            <person name="Quail M.A."/>
            <person name="Quinn J."/>
            <person name="Santos M.C."/>
            <person name="Schmitzberger F.F."/>
            <person name="Sherlock G."/>
            <person name="Shah P."/>
            <person name="Silverstein K.A."/>
            <person name="Skrzypek M.S."/>
            <person name="Soll D."/>
            <person name="Staggs R."/>
            <person name="Stansfield I."/>
            <person name="Stumpf M.P."/>
            <person name="Sudbery P.E."/>
            <person name="Srikantha T."/>
            <person name="Zeng Q."/>
            <person name="Berman J."/>
            <person name="Berriman M."/>
            <person name="Heitman J."/>
            <person name="Gow N.A."/>
            <person name="Lorenz M.C."/>
            <person name="Birren B.W."/>
            <person name="Kellis M."/>
            <person name="Cuomo C.A."/>
        </authorList>
    </citation>
    <scope>NUCLEOTIDE SEQUENCE [LARGE SCALE GENOMIC DNA]</scope>
    <source>
        <strain evidence="2">ATCC 6260 / CBS 566 / DSM 6381 / JCM 1539 / NBRC 10279 / NRRL Y-324</strain>
    </source>
</reference>
<dbReference type="Proteomes" id="UP000001997">
    <property type="component" value="Unassembled WGS sequence"/>
</dbReference>
<proteinExistence type="predicted"/>
<dbReference type="PANTHER" id="PTHR31606:SF1">
    <property type="entry name" value="WW DOMAIN BINDING PROTEIN 2, ISOFORM E"/>
    <property type="match status" value="1"/>
</dbReference>
<dbReference type="GO" id="GO:0031490">
    <property type="term" value="F:chromatin DNA binding"/>
    <property type="evidence" value="ECO:0007669"/>
    <property type="project" value="TreeGrafter"/>
</dbReference>
<evidence type="ECO:0000313" key="1">
    <source>
        <dbReference type="EMBL" id="EDK41173.2"/>
    </source>
</evidence>
<dbReference type="InParanoid" id="A5DPR9"/>
<dbReference type="OMA" id="NYWEFMF"/>
<dbReference type="AlphaFoldDB" id="A5DPR9"/>
<dbReference type="SUPFAM" id="SSF50729">
    <property type="entry name" value="PH domain-like"/>
    <property type="match status" value="1"/>
</dbReference>